<name>N1U555_9LEPT</name>
<reference evidence="1 2" key="1">
    <citation type="submission" date="2013-02" db="EMBL/GenBank/DDBJ databases">
        <authorList>
            <person name="Harkins D.M."/>
            <person name="Durkin A.S."/>
            <person name="Brinkac L.M."/>
            <person name="Haft D.H."/>
            <person name="Selengut J.D."/>
            <person name="Sanka R."/>
            <person name="DePew J."/>
            <person name="Purushe J."/>
            <person name="Haake D.A."/>
            <person name="Matsunaga J."/>
            <person name="Vinetz J.M."/>
            <person name="Sutton G.G."/>
            <person name="Nierman W.C."/>
            <person name="Fouts D.E."/>
        </authorList>
    </citation>
    <scope>NUCLEOTIDE SEQUENCE [LARGE SCALE GENOMIC DNA]</scope>
    <source>
        <strain evidence="1 2">Ecochallenge</strain>
    </source>
</reference>
<comment type="caution">
    <text evidence="1">The sequence shown here is derived from an EMBL/GenBank/DDBJ whole genome shotgun (WGS) entry which is preliminary data.</text>
</comment>
<dbReference type="Proteomes" id="UP000012249">
    <property type="component" value="Unassembled WGS sequence"/>
</dbReference>
<dbReference type="EMBL" id="AHMI02000262">
    <property type="protein sequence ID" value="EMY13034.1"/>
    <property type="molecule type" value="Genomic_DNA"/>
</dbReference>
<evidence type="ECO:0000313" key="1">
    <source>
        <dbReference type="EMBL" id="EMY13034.1"/>
    </source>
</evidence>
<gene>
    <name evidence="1" type="ORF">LEP1GSC043_2738</name>
</gene>
<sequence>FSEFFILFFYSLLRSYFRFLFFVSHFHPIHRPLVDRLMTLCLSFQMEKAKKHLNYKRFILL</sequence>
<evidence type="ECO:0000313" key="2">
    <source>
        <dbReference type="Proteomes" id="UP000012249"/>
    </source>
</evidence>
<protein>
    <submittedName>
        <fullName evidence="1">Uncharacterized protein</fullName>
    </submittedName>
</protein>
<accession>N1U555</accession>
<organism evidence="1 2">
    <name type="scientific">Leptospira weilii str. Ecochallenge</name>
    <dbReference type="NCBI Taxonomy" id="1049986"/>
    <lineage>
        <taxon>Bacteria</taxon>
        <taxon>Pseudomonadati</taxon>
        <taxon>Spirochaetota</taxon>
        <taxon>Spirochaetia</taxon>
        <taxon>Leptospirales</taxon>
        <taxon>Leptospiraceae</taxon>
        <taxon>Leptospira</taxon>
    </lineage>
</organism>
<feature type="non-terminal residue" evidence="1">
    <location>
        <position position="1"/>
    </location>
</feature>
<proteinExistence type="predicted"/>
<dbReference type="AlphaFoldDB" id="N1U555"/>